<accession>A0A6A6GW64</accession>
<name>A0A6A6GW64_VIRVR</name>
<keyword evidence="2" id="KW-1185">Reference proteome</keyword>
<dbReference type="AlphaFoldDB" id="A0A6A6GW64"/>
<evidence type="ECO:0008006" key="3">
    <source>
        <dbReference type="Google" id="ProtNLM"/>
    </source>
</evidence>
<dbReference type="EMBL" id="ML991855">
    <property type="protein sequence ID" value="KAF2229750.1"/>
    <property type="molecule type" value="Genomic_DNA"/>
</dbReference>
<evidence type="ECO:0000313" key="2">
    <source>
        <dbReference type="Proteomes" id="UP000800092"/>
    </source>
</evidence>
<proteinExistence type="predicted"/>
<reference evidence="1" key="1">
    <citation type="journal article" date="2020" name="Stud. Mycol.">
        <title>101 Dothideomycetes genomes: a test case for predicting lifestyles and emergence of pathogens.</title>
        <authorList>
            <person name="Haridas S."/>
            <person name="Albert R."/>
            <person name="Binder M."/>
            <person name="Bloem J."/>
            <person name="Labutti K."/>
            <person name="Salamov A."/>
            <person name="Andreopoulos B."/>
            <person name="Baker S."/>
            <person name="Barry K."/>
            <person name="Bills G."/>
            <person name="Bluhm B."/>
            <person name="Cannon C."/>
            <person name="Castanera R."/>
            <person name="Culley D."/>
            <person name="Daum C."/>
            <person name="Ezra D."/>
            <person name="Gonzalez J."/>
            <person name="Henrissat B."/>
            <person name="Kuo A."/>
            <person name="Liang C."/>
            <person name="Lipzen A."/>
            <person name="Lutzoni F."/>
            <person name="Magnuson J."/>
            <person name="Mondo S."/>
            <person name="Nolan M."/>
            <person name="Ohm R."/>
            <person name="Pangilinan J."/>
            <person name="Park H.-J."/>
            <person name="Ramirez L."/>
            <person name="Alfaro M."/>
            <person name="Sun H."/>
            <person name="Tritt A."/>
            <person name="Yoshinaga Y."/>
            <person name="Zwiers L.-H."/>
            <person name="Turgeon B."/>
            <person name="Goodwin S."/>
            <person name="Spatafora J."/>
            <person name="Crous P."/>
            <person name="Grigoriev I."/>
        </authorList>
    </citation>
    <scope>NUCLEOTIDE SEQUENCE</scope>
    <source>
        <strain evidence="1">Tuck. ex Michener</strain>
    </source>
</reference>
<gene>
    <name evidence="1" type="ORF">EV356DRAFT_510232</name>
</gene>
<dbReference type="Proteomes" id="UP000800092">
    <property type="component" value="Unassembled WGS sequence"/>
</dbReference>
<dbReference type="OrthoDB" id="5598852at2759"/>
<evidence type="ECO:0000313" key="1">
    <source>
        <dbReference type="EMBL" id="KAF2229750.1"/>
    </source>
</evidence>
<sequence length="147" mass="15794">MDTTNDTLDDSIFDFFSKCGTDATRQECDRLAVSLAGHPIAPVPVQGACSYTVVAGPTQDAIFQFRSLQESPIDPKLLQLVKEIHGDLVPTTIPYGTIGNDSPLQVVLMQKLPGITHLEARLAMASSIGHSVDQGMVKQNTVTDLAQ</sequence>
<protein>
    <recommendedName>
        <fullName evidence="3">Aminoglycoside phosphotransferase domain-containing protein</fullName>
    </recommendedName>
</protein>
<organism evidence="1 2">
    <name type="scientific">Viridothelium virens</name>
    <name type="common">Speckled blister lichen</name>
    <name type="synonym">Trypethelium virens</name>
    <dbReference type="NCBI Taxonomy" id="1048519"/>
    <lineage>
        <taxon>Eukaryota</taxon>
        <taxon>Fungi</taxon>
        <taxon>Dikarya</taxon>
        <taxon>Ascomycota</taxon>
        <taxon>Pezizomycotina</taxon>
        <taxon>Dothideomycetes</taxon>
        <taxon>Dothideomycetes incertae sedis</taxon>
        <taxon>Trypetheliales</taxon>
        <taxon>Trypetheliaceae</taxon>
        <taxon>Viridothelium</taxon>
    </lineage>
</organism>